<protein>
    <recommendedName>
        <fullName evidence="4">DUF3291 domain-containing protein</fullName>
    </recommendedName>
</protein>
<evidence type="ECO:0000256" key="1">
    <source>
        <dbReference type="SAM" id="MobiDB-lite"/>
    </source>
</evidence>
<proteinExistence type="predicted"/>
<reference evidence="3" key="1">
    <citation type="journal article" date="2019" name="Int. J. Syst. Evol. Microbiol.">
        <title>The Global Catalogue of Microorganisms (GCM) 10K type strain sequencing project: providing services to taxonomists for standard genome sequencing and annotation.</title>
        <authorList>
            <consortium name="The Broad Institute Genomics Platform"/>
            <consortium name="The Broad Institute Genome Sequencing Center for Infectious Disease"/>
            <person name="Wu L."/>
            <person name="Ma J."/>
        </authorList>
    </citation>
    <scope>NUCLEOTIDE SEQUENCE [LARGE SCALE GENOMIC DNA]</scope>
    <source>
        <strain evidence="3">JCM 9092</strain>
    </source>
</reference>
<keyword evidence="3" id="KW-1185">Reference proteome</keyword>
<sequence>MPSPILRSITRTPWQAGPEAHAPGPVLVSVTEFTADRHHQTLPIALSGLRLRRSWPKTPGAVGMWLWLDPWRRLSGSVSVWTGERSLYAFVGRPDHLRIVRAHRDRGATRATAWTTDRLDPDAVWAAAHALLTDPTPWPDTAVHSPEGP</sequence>
<evidence type="ECO:0008006" key="4">
    <source>
        <dbReference type="Google" id="ProtNLM"/>
    </source>
</evidence>
<dbReference type="RefSeq" id="WP_344528289.1">
    <property type="nucleotide sequence ID" value="NZ_BAAAUG010000162.1"/>
</dbReference>
<dbReference type="EMBL" id="BAAAUG010000162">
    <property type="protein sequence ID" value="GAA3140766.1"/>
    <property type="molecule type" value="Genomic_DNA"/>
</dbReference>
<name>A0ABP6N9C8_9ACTN</name>
<feature type="region of interest" description="Disordered" evidence="1">
    <location>
        <begin position="1"/>
        <end position="21"/>
    </location>
</feature>
<evidence type="ECO:0000313" key="3">
    <source>
        <dbReference type="Proteomes" id="UP001501637"/>
    </source>
</evidence>
<comment type="caution">
    <text evidence="2">The sequence shown here is derived from an EMBL/GenBank/DDBJ whole genome shotgun (WGS) entry which is preliminary data.</text>
</comment>
<evidence type="ECO:0000313" key="2">
    <source>
        <dbReference type="EMBL" id="GAA3140766.1"/>
    </source>
</evidence>
<gene>
    <name evidence="2" type="ORF">GCM10010449_71000</name>
</gene>
<organism evidence="2 3">
    <name type="scientific">Streptomyces rectiviolaceus</name>
    <dbReference type="NCBI Taxonomy" id="332591"/>
    <lineage>
        <taxon>Bacteria</taxon>
        <taxon>Bacillati</taxon>
        <taxon>Actinomycetota</taxon>
        <taxon>Actinomycetes</taxon>
        <taxon>Kitasatosporales</taxon>
        <taxon>Streptomycetaceae</taxon>
        <taxon>Streptomyces</taxon>
    </lineage>
</organism>
<dbReference type="Proteomes" id="UP001501637">
    <property type="component" value="Unassembled WGS sequence"/>
</dbReference>
<accession>A0ABP6N9C8</accession>